<evidence type="ECO:0000313" key="2">
    <source>
        <dbReference type="Proteomes" id="UP000016569"/>
    </source>
</evidence>
<name>A0A8E0NDV7_9CAUL</name>
<comment type="caution">
    <text evidence="1">The sequence shown here is derived from an EMBL/GenBank/DDBJ whole genome shotgun (WGS) entry which is preliminary data.</text>
</comment>
<organism evidence="1 2">
    <name type="scientific">Brevundimonas abyssalis TAR-001</name>
    <dbReference type="NCBI Taxonomy" id="1391729"/>
    <lineage>
        <taxon>Bacteria</taxon>
        <taxon>Pseudomonadati</taxon>
        <taxon>Pseudomonadota</taxon>
        <taxon>Alphaproteobacteria</taxon>
        <taxon>Caulobacterales</taxon>
        <taxon>Caulobacteraceae</taxon>
        <taxon>Brevundimonas</taxon>
    </lineage>
</organism>
<gene>
    <name evidence="1" type="ORF">MBEBAB_2746</name>
</gene>
<evidence type="ECO:0000313" key="1">
    <source>
        <dbReference type="EMBL" id="GAD60496.1"/>
    </source>
</evidence>
<reference evidence="2" key="1">
    <citation type="journal article" date="2013" name="Genome Announc.">
        <title>Draft Genome Sequence of the Dimorphic Prosthecate Bacterium Brevundimonas abyssalis TAR-001T.</title>
        <authorList>
            <person name="Tsubouchi T."/>
            <person name="Nishi S."/>
            <person name="Usui K."/>
            <person name="Shimane Y."/>
            <person name="Takaki Y."/>
            <person name="Maruyama T."/>
            <person name="Hatada Y."/>
        </authorList>
    </citation>
    <scope>NUCLEOTIDE SEQUENCE [LARGE SCALE GENOMIC DNA]</scope>
    <source>
        <strain evidence="2">TAR-001</strain>
    </source>
</reference>
<dbReference type="Proteomes" id="UP000016569">
    <property type="component" value="Unassembled WGS sequence"/>
</dbReference>
<keyword evidence="2" id="KW-1185">Reference proteome</keyword>
<proteinExistence type="predicted"/>
<dbReference type="AlphaFoldDB" id="A0A8E0NDV7"/>
<accession>A0A8E0NDV7</accession>
<dbReference type="EMBL" id="BATC01000079">
    <property type="protein sequence ID" value="GAD60496.1"/>
    <property type="molecule type" value="Genomic_DNA"/>
</dbReference>
<sequence length="102" mass="11634">MPAPDQIVRLHLLTRRPRRRISRPGRVAFRRPAPFRPGFEALRFLGFPVVAFAVRRHYKTRSDLGATRPSGPAPPIYEAVWNTEGFCSYGSFRPVRTKAGRS</sequence>
<protein>
    <submittedName>
        <fullName evidence="1">Uncharacterized protein</fullName>
    </submittedName>
</protein>